<dbReference type="AlphaFoldDB" id="A0A814U4L2"/>
<feature type="region of interest" description="Disordered" evidence="1">
    <location>
        <begin position="126"/>
        <end position="150"/>
    </location>
</feature>
<keyword evidence="2" id="KW-0812">Transmembrane</keyword>
<evidence type="ECO:0000313" key="5">
    <source>
        <dbReference type="Proteomes" id="UP000663829"/>
    </source>
</evidence>
<evidence type="ECO:0000313" key="4">
    <source>
        <dbReference type="EMBL" id="CAF3934587.1"/>
    </source>
</evidence>
<feature type="transmembrane region" description="Helical" evidence="2">
    <location>
        <begin position="57"/>
        <end position="77"/>
    </location>
</feature>
<dbReference type="Proteomes" id="UP000681722">
    <property type="component" value="Unassembled WGS sequence"/>
</dbReference>
<evidence type="ECO:0000313" key="3">
    <source>
        <dbReference type="EMBL" id="CAF1170834.1"/>
    </source>
</evidence>
<dbReference type="OrthoDB" id="10040253at2759"/>
<reference evidence="3" key="1">
    <citation type="submission" date="2021-02" db="EMBL/GenBank/DDBJ databases">
        <authorList>
            <person name="Nowell W R."/>
        </authorList>
    </citation>
    <scope>NUCLEOTIDE SEQUENCE</scope>
</reference>
<feature type="compositionally biased region" description="Polar residues" evidence="1">
    <location>
        <begin position="139"/>
        <end position="150"/>
    </location>
</feature>
<proteinExistence type="predicted"/>
<gene>
    <name evidence="3" type="ORF">GPM918_LOCUS22173</name>
    <name evidence="4" type="ORF">SRO942_LOCUS22169</name>
</gene>
<protein>
    <submittedName>
        <fullName evidence="3">Uncharacterized protein</fullName>
    </submittedName>
</protein>
<dbReference type="EMBL" id="CAJOBC010007507">
    <property type="protein sequence ID" value="CAF3934587.1"/>
    <property type="molecule type" value="Genomic_DNA"/>
</dbReference>
<organism evidence="3 5">
    <name type="scientific">Didymodactylos carnosus</name>
    <dbReference type="NCBI Taxonomy" id="1234261"/>
    <lineage>
        <taxon>Eukaryota</taxon>
        <taxon>Metazoa</taxon>
        <taxon>Spiralia</taxon>
        <taxon>Gnathifera</taxon>
        <taxon>Rotifera</taxon>
        <taxon>Eurotatoria</taxon>
        <taxon>Bdelloidea</taxon>
        <taxon>Philodinida</taxon>
        <taxon>Philodinidae</taxon>
        <taxon>Didymodactylos</taxon>
    </lineage>
</organism>
<name>A0A814U4L2_9BILA</name>
<comment type="caution">
    <text evidence="3">The sequence shown here is derived from an EMBL/GenBank/DDBJ whole genome shotgun (WGS) entry which is preliminary data.</text>
</comment>
<keyword evidence="5" id="KW-1185">Reference proteome</keyword>
<accession>A0A814U4L2</accession>
<sequence length="282" mass="30014">MPTVNELFYPYIPQFQPGPTGEPTPAIKVLSSSEINTDLNKLHEIPSSNSLSLSNKLLIAGGLFLCVCTAVVVPVFITHYVNQTRSTTTNTTTVPTTTTRALNYTQVTLAGDPIAGIYNAAYGGSSTNSSAGSNTAGTYPSTENPPNCIDSNTNTKYLNYGANFDGYNTGFYVMPQVGSSIATGILFATGNDHSERDPITITIEGSNAAASLLSQGSSWTLIYNGSTGISPTVDPGRSTYVQQQNFTNTQAYTSYRVLVTSVRTASNGCCVQYSESRIYGYV</sequence>
<evidence type="ECO:0000256" key="2">
    <source>
        <dbReference type="SAM" id="Phobius"/>
    </source>
</evidence>
<keyword evidence="2" id="KW-1133">Transmembrane helix</keyword>
<dbReference type="Proteomes" id="UP000663829">
    <property type="component" value="Unassembled WGS sequence"/>
</dbReference>
<dbReference type="EMBL" id="CAJNOQ010007508">
    <property type="protein sequence ID" value="CAF1170834.1"/>
    <property type="molecule type" value="Genomic_DNA"/>
</dbReference>
<keyword evidence="2" id="KW-0472">Membrane</keyword>
<feature type="compositionally biased region" description="Low complexity" evidence="1">
    <location>
        <begin position="126"/>
        <end position="138"/>
    </location>
</feature>
<evidence type="ECO:0000256" key="1">
    <source>
        <dbReference type="SAM" id="MobiDB-lite"/>
    </source>
</evidence>